<comment type="caution">
    <text evidence="1">The sequence shown here is derived from an EMBL/GenBank/DDBJ whole genome shotgun (WGS) entry which is preliminary data.</text>
</comment>
<name>A0A8S1XMI3_PAROT</name>
<gene>
    <name evidence="1" type="ORF">POCTA_138.1.T1250217</name>
</gene>
<reference evidence="1" key="1">
    <citation type="submission" date="2021-01" db="EMBL/GenBank/DDBJ databases">
        <authorList>
            <consortium name="Genoscope - CEA"/>
            <person name="William W."/>
        </authorList>
    </citation>
    <scope>NUCLEOTIDE SEQUENCE</scope>
</reference>
<keyword evidence="2" id="KW-1185">Reference proteome</keyword>
<sequence>MRCRVLNYRDLMQYKNNEVKYDEKNIQINNKYLKQSTFDQTQNQSETNKIQNMVNQDINQMQIESIGFYGGIRVRNFIDLKVLSIHFGRNQKIILRLKDIASYIAQHQKKEVMKVRYYSLRQCEERLKSFAKQLANCKN</sequence>
<dbReference type="Proteomes" id="UP000683925">
    <property type="component" value="Unassembled WGS sequence"/>
</dbReference>
<dbReference type="EMBL" id="CAJJDP010000125">
    <property type="protein sequence ID" value="CAD8201928.1"/>
    <property type="molecule type" value="Genomic_DNA"/>
</dbReference>
<dbReference type="AlphaFoldDB" id="A0A8S1XMI3"/>
<organism evidence="1 2">
    <name type="scientific">Paramecium octaurelia</name>
    <dbReference type="NCBI Taxonomy" id="43137"/>
    <lineage>
        <taxon>Eukaryota</taxon>
        <taxon>Sar</taxon>
        <taxon>Alveolata</taxon>
        <taxon>Ciliophora</taxon>
        <taxon>Intramacronucleata</taxon>
        <taxon>Oligohymenophorea</taxon>
        <taxon>Peniculida</taxon>
        <taxon>Parameciidae</taxon>
        <taxon>Paramecium</taxon>
    </lineage>
</organism>
<evidence type="ECO:0000313" key="2">
    <source>
        <dbReference type="Proteomes" id="UP000683925"/>
    </source>
</evidence>
<protein>
    <submittedName>
        <fullName evidence="1">Uncharacterized protein</fullName>
    </submittedName>
</protein>
<evidence type="ECO:0000313" key="1">
    <source>
        <dbReference type="EMBL" id="CAD8201928.1"/>
    </source>
</evidence>
<accession>A0A8S1XMI3</accession>
<proteinExistence type="predicted"/>